<sequence>MRDSCGKNGKRETPQRGTSEEAPEPPAESEHPAAEIYVHV</sequence>
<protein>
    <submittedName>
        <fullName evidence="2">Uncharacterized protein</fullName>
    </submittedName>
</protein>
<evidence type="ECO:0000256" key="1">
    <source>
        <dbReference type="SAM" id="MobiDB-lite"/>
    </source>
</evidence>
<organism evidence="2 3">
    <name type="scientific">Heyndrickxia sporothermodurans</name>
    <dbReference type="NCBI Taxonomy" id="46224"/>
    <lineage>
        <taxon>Bacteria</taxon>
        <taxon>Bacillati</taxon>
        <taxon>Bacillota</taxon>
        <taxon>Bacilli</taxon>
        <taxon>Bacillales</taxon>
        <taxon>Bacillaceae</taxon>
        <taxon>Heyndrickxia</taxon>
    </lineage>
</organism>
<dbReference type="PATRIC" id="fig|46224.3.peg.2036"/>
<dbReference type="Proteomes" id="UP000075666">
    <property type="component" value="Unassembled WGS sequence"/>
</dbReference>
<dbReference type="AlphaFoldDB" id="A0A150LAW6"/>
<evidence type="ECO:0000313" key="3">
    <source>
        <dbReference type="Proteomes" id="UP000075666"/>
    </source>
</evidence>
<evidence type="ECO:0000313" key="2">
    <source>
        <dbReference type="EMBL" id="KYD08872.1"/>
    </source>
</evidence>
<keyword evidence="3" id="KW-1185">Reference proteome</keyword>
<reference evidence="2 3" key="1">
    <citation type="submission" date="2016-01" db="EMBL/GenBank/DDBJ databases">
        <title>Genome Sequences of Twelve Sporeforming Bacillus Species Isolated from Foods.</title>
        <authorList>
            <person name="Berendsen E.M."/>
            <person name="Wells-Bennik M.H."/>
            <person name="Krawcyk A.O."/>
            <person name="De Jong A."/>
            <person name="Holsappel S."/>
            <person name="Eijlander R.T."/>
            <person name="Kuipers O.P."/>
        </authorList>
    </citation>
    <scope>NUCLEOTIDE SEQUENCE [LARGE SCALE GENOMIC DNA]</scope>
    <source>
        <strain evidence="2 3">B4102</strain>
    </source>
</reference>
<comment type="caution">
    <text evidence="2">The sequence shown here is derived from an EMBL/GenBank/DDBJ whole genome shotgun (WGS) entry which is preliminary data.</text>
</comment>
<proteinExistence type="predicted"/>
<accession>A0A150LAW6</accession>
<gene>
    <name evidence="2" type="ORF">B4102_1879</name>
</gene>
<feature type="compositionally biased region" description="Basic and acidic residues" evidence="1">
    <location>
        <begin position="1"/>
        <end position="14"/>
    </location>
</feature>
<name>A0A150LAW6_9BACI</name>
<dbReference type="STRING" id="46224.B4102_1879"/>
<feature type="region of interest" description="Disordered" evidence="1">
    <location>
        <begin position="1"/>
        <end position="40"/>
    </location>
</feature>
<dbReference type="EMBL" id="LQYN01000028">
    <property type="protein sequence ID" value="KYD08872.1"/>
    <property type="molecule type" value="Genomic_DNA"/>
</dbReference>